<reference evidence="2" key="1">
    <citation type="submission" date="2025-08" db="UniProtKB">
        <authorList>
            <consortium name="RefSeq"/>
        </authorList>
    </citation>
    <scope>IDENTIFICATION</scope>
    <source>
        <tissue evidence="2">Gonads</tissue>
    </source>
</reference>
<name>A0A1S3IHL9_LINAN</name>
<evidence type="ECO:0000313" key="1">
    <source>
        <dbReference type="Proteomes" id="UP000085678"/>
    </source>
</evidence>
<dbReference type="RefSeq" id="XP_013397712.1">
    <property type="nucleotide sequence ID" value="XM_013542258.1"/>
</dbReference>
<gene>
    <name evidence="2" type="primary">LOC106164364</name>
</gene>
<dbReference type="Proteomes" id="UP000085678">
    <property type="component" value="Unplaced"/>
</dbReference>
<dbReference type="GeneID" id="106164364"/>
<accession>A0A1S3IHL9</accession>
<organism evidence="1 2">
    <name type="scientific">Lingula anatina</name>
    <name type="common">Brachiopod</name>
    <name type="synonym">Lingula unguis</name>
    <dbReference type="NCBI Taxonomy" id="7574"/>
    <lineage>
        <taxon>Eukaryota</taxon>
        <taxon>Metazoa</taxon>
        <taxon>Spiralia</taxon>
        <taxon>Lophotrochozoa</taxon>
        <taxon>Brachiopoda</taxon>
        <taxon>Linguliformea</taxon>
        <taxon>Lingulata</taxon>
        <taxon>Lingulida</taxon>
        <taxon>Linguloidea</taxon>
        <taxon>Lingulidae</taxon>
        <taxon>Lingula</taxon>
    </lineage>
</organism>
<dbReference type="OrthoDB" id="10059362at2759"/>
<sequence>MAALSMGDFGTYKLAFSRHMQRQLELEEAAKQEEVVWINQRYTPRDERSTAPVPRYKHMVGPLPHPPSHWVPIGEAPLTSFSRDDGRVFVSQPSTRCEQWSTLRQMIPSSGSAMRITPPNWGTGLAPPPSMSQRKQRRFPIVNSPQTRYVDDMHTTHKLFRLY</sequence>
<dbReference type="KEGG" id="lak:106164364"/>
<proteinExistence type="predicted"/>
<keyword evidence="1" id="KW-1185">Reference proteome</keyword>
<dbReference type="AlphaFoldDB" id="A0A1S3IHL9"/>
<evidence type="ECO:0000313" key="2">
    <source>
        <dbReference type="RefSeq" id="XP_013397712.1"/>
    </source>
</evidence>
<dbReference type="InParanoid" id="A0A1S3IHL9"/>
<protein>
    <submittedName>
        <fullName evidence="2">Uncharacterized protein LOC106164364</fullName>
    </submittedName>
</protein>
<dbReference type="OMA" id="WVNKRYI"/>